<feature type="transmembrane region" description="Helical" evidence="1">
    <location>
        <begin position="64"/>
        <end position="81"/>
    </location>
</feature>
<keyword evidence="1" id="KW-0472">Membrane</keyword>
<proteinExistence type="predicted"/>
<evidence type="ECO:0008006" key="4">
    <source>
        <dbReference type="Google" id="ProtNLM"/>
    </source>
</evidence>
<feature type="transmembrane region" description="Helical" evidence="1">
    <location>
        <begin position="34"/>
        <end position="52"/>
    </location>
</feature>
<feature type="transmembrane region" description="Helical" evidence="1">
    <location>
        <begin position="121"/>
        <end position="145"/>
    </location>
</feature>
<name>A0A4Q5H9X7_9BACE</name>
<dbReference type="Proteomes" id="UP000291191">
    <property type="component" value="Unassembled WGS sequence"/>
</dbReference>
<organism evidence="2 3">
    <name type="scientific">Bacteroides intestinalis</name>
    <dbReference type="NCBI Taxonomy" id="329854"/>
    <lineage>
        <taxon>Bacteria</taxon>
        <taxon>Pseudomonadati</taxon>
        <taxon>Bacteroidota</taxon>
        <taxon>Bacteroidia</taxon>
        <taxon>Bacteroidales</taxon>
        <taxon>Bacteroidaceae</taxon>
        <taxon>Bacteroides</taxon>
    </lineage>
</organism>
<sequence>MLSRLVLSKNNLFFAFLIFGYLFGVIFYDFIEFSYVDELMALFLVVFAGMIVIERKNWKELKSIGILTGILSFYLIYSFIIKSNTPGAIIMDFLTQIKPFLGFYCTLLIAPRLTIPQKRFLSILCIIIAGGLLILGFIDTNFLFFGHQSRYATAIVVTFFLLCYCSTNSWSDIMILLLILTIGLISTRSKFYGFWAIAIFLMIYVKVGGEIHFNIKTASLFIGLLFIAVWLARDKIILYYVDGMMNSREMWSRPAMMLTSIQILYDYFPFGSGLASFGTFASAEYYSPTYAVYGLDHLWGLSKEMPTFICDAFYPELAQFGVVGVILYFTFWGTILRKSAKELLPEIQLFVLLIFLFFLIEGIADATFTQNRGLFILILLGLVLSPNK</sequence>
<accession>A0A4Q5H9X7</accession>
<dbReference type="OrthoDB" id="1100198at2"/>
<feature type="transmembrane region" description="Helical" evidence="1">
    <location>
        <begin position="151"/>
        <end position="179"/>
    </location>
</feature>
<keyword evidence="1" id="KW-0812">Transmembrane</keyword>
<evidence type="ECO:0000313" key="2">
    <source>
        <dbReference type="EMBL" id="RYT78376.1"/>
    </source>
</evidence>
<feature type="transmembrane region" description="Helical" evidence="1">
    <location>
        <begin position="317"/>
        <end position="335"/>
    </location>
</feature>
<feature type="transmembrane region" description="Helical" evidence="1">
    <location>
        <begin position="347"/>
        <end position="364"/>
    </location>
</feature>
<reference evidence="2 3" key="1">
    <citation type="journal article" date="2019" name="Science, e1252229">
        <title>Invertible promoters mediate bacterial phase variation, antibiotic resistance, and host adaptation in the gut.</title>
        <authorList>
            <person name="Jiang X."/>
            <person name="Hall A.B."/>
            <person name="Arthur T.D."/>
            <person name="Plichta D.R."/>
            <person name="Covington C.T."/>
            <person name="Poyet M."/>
            <person name="Crothers J."/>
            <person name="Moses P.L."/>
            <person name="Tolonen A.C."/>
            <person name="Vlamakis H."/>
            <person name="Alm E.J."/>
            <person name="Xavier R.J."/>
        </authorList>
    </citation>
    <scope>NUCLEOTIDE SEQUENCE [LARGE SCALE GENOMIC DNA]</scope>
    <source>
        <strain evidence="3">bf_0095</strain>
    </source>
</reference>
<keyword evidence="3" id="KW-1185">Reference proteome</keyword>
<protein>
    <recommendedName>
        <fullName evidence="4">O-antigen ligase domain-containing protein</fullName>
    </recommendedName>
</protein>
<feature type="transmembrane region" description="Helical" evidence="1">
    <location>
        <begin position="87"/>
        <end position="109"/>
    </location>
</feature>
<evidence type="ECO:0000313" key="3">
    <source>
        <dbReference type="Proteomes" id="UP000291191"/>
    </source>
</evidence>
<dbReference type="RefSeq" id="WP_117691421.1">
    <property type="nucleotide sequence ID" value="NZ_BAABZC010000002.1"/>
</dbReference>
<keyword evidence="1" id="KW-1133">Transmembrane helix</keyword>
<feature type="transmembrane region" description="Helical" evidence="1">
    <location>
        <begin position="191"/>
        <end position="207"/>
    </location>
</feature>
<feature type="transmembrane region" description="Helical" evidence="1">
    <location>
        <begin position="12"/>
        <end position="28"/>
    </location>
</feature>
<gene>
    <name evidence="2" type="ORF">EAJ06_18490</name>
</gene>
<evidence type="ECO:0000256" key="1">
    <source>
        <dbReference type="SAM" id="Phobius"/>
    </source>
</evidence>
<dbReference type="EMBL" id="RCXO01000028">
    <property type="protein sequence ID" value="RYT78376.1"/>
    <property type="molecule type" value="Genomic_DNA"/>
</dbReference>
<dbReference type="AlphaFoldDB" id="A0A4Q5H9X7"/>
<feature type="transmembrane region" description="Helical" evidence="1">
    <location>
        <begin position="213"/>
        <end position="231"/>
    </location>
</feature>
<comment type="caution">
    <text evidence="2">The sequence shown here is derived from an EMBL/GenBank/DDBJ whole genome shotgun (WGS) entry which is preliminary data.</text>
</comment>